<dbReference type="EMBL" id="ATFP01000051">
    <property type="protein sequence ID" value="EPH17360.1"/>
    <property type="molecule type" value="Genomic_DNA"/>
</dbReference>
<evidence type="ECO:0000256" key="1">
    <source>
        <dbReference type="SAM" id="SignalP"/>
    </source>
</evidence>
<evidence type="ECO:0000313" key="2">
    <source>
        <dbReference type="EMBL" id="EPH17360.1"/>
    </source>
</evidence>
<dbReference type="HOGENOM" id="CLU_3196364_0_0_10"/>
<evidence type="ECO:0000313" key="3">
    <source>
        <dbReference type="Proteomes" id="UP000014614"/>
    </source>
</evidence>
<protein>
    <recommendedName>
        <fullName evidence="4">Lipoprotein</fullName>
    </recommendedName>
</protein>
<comment type="caution">
    <text evidence="2">The sequence shown here is derived from an EMBL/GenBank/DDBJ whole genome shotgun (WGS) entry which is preliminary data.</text>
</comment>
<reference evidence="2 3" key="1">
    <citation type="submission" date="2013-05" db="EMBL/GenBank/DDBJ databases">
        <title>The Genome Sequence of Bacteroides stercoris CC31F.</title>
        <authorList>
            <consortium name="The Broad Institute Genomics Platform"/>
            <person name="Earl A."/>
            <person name="Ward D."/>
            <person name="Feldgarden M."/>
            <person name="Gevers D."/>
            <person name="Oliphant K."/>
            <person name="Allen-Vercoe E."/>
            <person name="Walker B."/>
            <person name="Young S."/>
            <person name="Zeng Q."/>
            <person name="Gargeya S."/>
            <person name="Fitzgerald M."/>
            <person name="Haas B."/>
            <person name="Abouelleil A."/>
            <person name="Allen A.W."/>
            <person name="Alvarado L."/>
            <person name="Arachchi H.M."/>
            <person name="Berlin A.M."/>
            <person name="Chapman S.B."/>
            <person name="Gainer-Dewar J."/>
            <person name="Goldberg J."/>
            <person name="Griggs A."/>
            <person name="Gujja S."/>
            <person name="Hansen M."/>
            <person name="Howarth C."/>
            <person name="Imamovic A."/>
            <person name="Ireland A."/>
            <person name="Larimer J."/>
            <person name="McCowan C."/>
            <person name="Murphy C."/>
            <person name="Pearson M."/>
            <person name="Poon T.W."/>
            <person name="Priest M."/>
            <person name="Roberts A."/>
            <person name="Saif S."/>
            <person name="Shea T."/>
            <person name="Sisk P."/>
            <person name="Sykes S."/>
            <person name="Wortman J."/>
            <person name="Nusbaum C."/>
            <person name="Birren B."/>
        </authorList>
    </citation>
    <scope>NUCLEOTIDE SEQUENCE [LARGE SCALE GENOMIC DNA]</scope>
    <source>
        <strain evidence="2 3">CC31F</strain>
    </source>
</reference>
<accession>S3Z994</accession>
<evidence type="ECO:0008006" key="4">
    <source>
        <dbReference type="Google" id="ProtNLM"/>
    </source>
</evidence>
<proteinExistence type="predicted"/>
<organism evidence="2 3">
    <name type="scientific">Bacteroides stercoris CC31F</name>
    <dbReference type="NCBI Taxonomy" id="1073351"/>
    <lineage>
        <taxon>Bacteria</taxon>
        <taxon>Pseudomonadati</taxon>
        <taxon>Bacteroidota</taxon>
        <taxon>Bacteroidia</taxon>
        <taxon>Bacteroidales</taxon>
        <taxon>Bacteroidaceae</taxon>
        <taxon>Bacteroides</taxon>
    </lineage>
</organism>
<feature type="signal peptide" evidence="1">
    <location>
        <begin position="1"/>
        <end position="20"/>
    </location>
</feature>
<dbReference type="PATRIC" id="fig|1073351.3.peg.3084"/>
<dbReference type="PROSITE" id="PS51257">
    <property type="entry name" value="PROKAR_LIPOPROTEIN"/>
    <property type="match status" value="1"/>
</dbReference>
<keyword evidence="1" id="KW-0732">Signal</keyword>
<dbReference type="Proteomes" id="UP000014614">
    <property type="component" value="Unassembled WGS sequence"/>
</dbReference>
<gene>
    <name evidence="2" type="ORF">HMPREF1181_03050</name>
</gene>
<dbReference type="AlphaFoldDB" id="S3Z994"/>
<name>S3Z994_BACSE</name>
<sequence>MIKWLISLMMACSQTLTLSACNPDDSPKKTEKIARRFLREYTNKE</sequence>
<feature type="chain" id="PRO_5004524918" description="Lipoprotein" evidence="1">
    <location>
        <begin position="21"/>
        <end position="45"/>
    </location>
</feature>